<dbReference type="CDD" id="cd00067">
    <property type="entry name" value="GAL4"/>
    <property type="match status" value="1"/>
</dbReference>
<dbReference type="PANTHER" id="PTHR38111">
    <property type="entry name" value="ZN(2)-C6 FUNGAL-TYPE DOMAIN-CONTAINING PROTEIN-RELATED"/>
    <property type="match status" value="1"/>
</dbReference>
<dbReference type="GO" id="GO:0000981">
    <property type="term" value="F:DNA-binding transcription factor activity, RNA polymerase II-specific"/>
    <property type="evidence" value="ECO:0007669"/>
    <property type="project" value="InterPro"/>
</dbReference>
<dbReference type="InterPro" id="IPR001138">
    <property type="entry name" value="Zn2Cys6_DnaBD"/>
</dbReference>
<dbReference type="PROSITE" id="PS50048">
    <property type="entry name" value="ZN2_CY6_FUNGAL_2"/>
    <property type="match status" value="1"/>
</dbReference>
<feature type="domain" description="Zn(2)-C6 fungal-type" evidence="3">
    <location>
        <begin position="10"/>
        <end position="38"/>
    </location>
</feature>
<dbReference type="SUPFAM" id="SSF57701">
    <property type="entry name" value="Zn2/Cys6 DNA-binding domain"/>
    <property type="match status" value="1"/>
</dbReference>
<name>X0H485_FUSOX</name>
<feature type="compositionally biased region" description="Low complexity" evidence="2">
    <location>
        <begin position="61"/>
        <end position="72"/>
    </location>
</feature>
<dbReference type="InterPro" id="IPR053178">
    <property type="entry name" value="Osmoadaptation_assoc"/>
</dbReference>
<dbReference type="GO" id="GO:0008270">
    <property type="term" value="F:zinc ion binding"/>
    <property type="evidence" value="ECO:0007669"/>
    <property type="project" value="InterPro"/>
</dbReference>
<dbReference type="EMBL" id="JH659003">
    <property type="protein sequence ID" value="EXL66801.1"/>
    <property type="molecule type" value="Genomic_DNA"/>
</dbReference>
<dbReference type="SMART" id="SM00066">
    <property type="entry name" value="GAL4"/>
    <property type="match status" value="1"/>
</dbReference>
<protein>
    <recommendedName>
        <fullName evidence="3">Zn(2)-C6 fungal-type domain-containing protein</fullName>
    </recommendedName>
</protein>
<reference evidence="4" key="2">
    <citation type="submission" date="2012-05" db="EMBL/GenBank/DDBJ databases">
        <title>The Genome Annotation of Fusarium oxysporum PHW808.</title>
        <authorList>
            <consortium name="The Broad Institute Genomics Platform"/>
            <person name="Ma L.-J."/>
            <person name="Corby-Kistler H."/>
            <person name="Broz K."/>
            <person name="Gale L.R."/>
            <person name="Jonkers W."/>
            <person name="O'Donnell K."/>
            <person name="Ploetz R."/>
            <person name="Steinberg C."/>
            <person name="Schwartz D.C."/>
            <person name="VanEtten H."/>
            <person name="Zhou S."/>
            <person name="Young S.K."/>
            <person name="Zeng Q."/>
            <person name="Gargeya S."/>
            <person name="Fitzgerald M."/>
            <person name="Abouelleil A."/>
            <person name="Alvarado L."/>
            <person name="Chapman S.B."/>
            <person name="Gainer-Dewar J."/>
            <person name="Goldberg J."/>
            <person name="Griggs A."/>
            <person name="Gujja S."/>
            <person name="Hansen M."/>
            <person name="Howarth C."/>
            <person name="Imamovic A."/>
            <person name="Ireland A."/>
            <person name="Larimer J."/>
            <person name="McCowan C."/>
            <person name="Murphy C."/>
            <person name="Pearson M."/>
            <person name="Poon T.W."/>
            <person name="Priest M."/>
            <person name="Roberts A."/>
            <person name="Saif S."/>
            <person name="Shea T."/>
            <person name="Sykes S."/>
            <person name="Wortman J."/>
            <person name="Nusbaum C."/>
            <person name="Birren B."/>
        </authorList>
    </citation>
    <scope>NUCLEOTIDE SEQUENCE</scope>
    <source>
        <strain evidence="4">54008</strain>
    </source>
</reference>
<organism evidence="4">
    <name type="scientific">Fusarium oxysporum f. sp. conglutinans race 2 54008</name>
    <dbReference type="NCBI Taxonomy" id="1089457"/>
    <lineage>
        <taxon>Eukaryota</taxon>
        <taxon>Fungi</taxon>
        <taxon>Dikarya</taxon>
        <taxon>Ascomycota</taxon>
        <taxon>Pezizomycotina</taxon>
        <taxon>Sordariomycetes</taxon>
        <taxon>Hypocreomycetidae</taxon>
        <taxon>Hypocreales</taxon>
        <taxon>Nectriaceae</taxon>
        <taxon>Fusarium</taxon>
        <taxon>Fusarium oxysporum species complex</taxon>
    </lineage>
</organism>
<accession>X0H485</accession>
<evidence type="ECO:0000313" key="4">
    <source>
        <dbReference type="EMBL" id="EXL66801.1"/>
    </source>
</evidence>
<dbReference type="InterPro" id="IPR036864">
    <property type="entry name" value="Zn2-C6_fun-type_DNA-bd_sf"/>
</dbReference>
<dbReference type="Gene3D" id="4.10.240.10">
    <property type="entry name" value="Zn(2)-C6 fungal-type DNA-binding domain"/>
    <property type="match status" value="1"/>
</dbReference>
<dbReference type="AlphaFoldDB" id="X0H485"/>
<sequence>MVGVPGRSKACVTCRRRKKGCDKKVPFCGQCLAMGIPCEGYERQQIWLNSEGSTQKSYTKSPSRSSSSSPSNSSPPAPAVILHDSLTRTARTQKFTGLFWSDYLSGGSGFSLKASGITSAKWMALYEVLSDAEASLQYVAMALSTATLGATNNDVQLMNKSQQAYGLAMQQMATSFISPSRNKDGILAAIQLMRVYEMLIGQQQLFGTGISAAQKNSPVSQIKGFRKHIDGETALILSRGPQDSWSSMGKQLLADGRLTLINAYISRRKRSPYSQGWKQSQLWRSVTTSPLNQLIDILVEVPALLEDLDIFREAPSNELYNSILTRCRTCEVEILALGLGFGESLTTYDYTYTREPLPIPKNDDDLAIVYLSCYYWMTCLFIYSTMGFCELESMDSYARGPILNYPSQRIAMSYAYKIAHAIHLLFEPPAGTYSSVAAFFLLGTALRYLIMIETHGGHNIMSKERLLLVNIFTRPFLGSFVGRFLQNLQVDDGIDYGYPMDILLGMRGIEYRARVWWCGMMQAGLPEFTLEDPCYPSK</sequence>
<dbReference type="Pfam" id="PF00172">
    <property type="entry name" value="Zn_clus"/>
    <property type="match status" value="1"/>
</dbReference>
<keyword evidence="1" id="KW-0539">Nucleus</keyword>
<dbReference type="PANTHER" id="PTHR38111:SF11">
    <property type="entry name" value="TRANSCRIPTION FACTOR DOMAIN-CONTAINING PROTEIN-RELATED"/>
    <property type="match status" value="1"/>
</dbReference>
<dbReference type="Proteomes" id="UP000030676">
    <property type="component" value="Unassembled WGS sequence"/>
</dbReference>
<evidence type="ECO:0000259" key="3">
    <source>
        <dbReference type="PROSITE" id="PS50048"/>
    </source>
</evidence>
<gene>
    <name evidence="4" type="ORF">FOPG_17054</name>
</gene>
<dbReference type="HOGENOM" id="CLU_021599_2_2_1"/>
<dbReference type="PROSITE" id="PS00463">
    <property type="entry name" value="ZN2_CY6_FUNGAL_1"/>
    <property type="match status" value="1"/>
</dbReference>
<evidence type="ECO:0000256" key="1">
    <source>
        <dbReference type="ARBA" id="ARBA00023242"/>
    </source>
</evidence>
<evidence type="ECO:0000256" key="2">
    <source>
        <dbReference type="SAM" id="MobiDB-lite"/>
    </source>
</evidence>
<proteinExistence type="predicted"/>
<feature type="region of interest" description="Disordered" evidence="2">
    <location>
        <begin position="52"/>
        <end position="79"/>
    </location>
</feature>
<dbReference type="OrthoDB" id="3525185at2759"/>
<reference evidence="4" key="1">
    <citation type="submission" date="2011-11" db="EMBL/GenBank/DDBJ databases">
        <title>The Genome Sequence of Fusarium oxysporum PHW808.</title>
        <authorList>
            <consortium name="The Broad Institute Genome Sequencing Platform"/>
            <person name="Ma L.-J."/>
            <person name="Gale L.R."/>
            <person name="Schwartz D.C."/>
            <person name="Zhou S."/>
            <person name="Corby-Kistler H."/>
            <person name="Young S.K."/>
            <person name="Zeng Q."/>
            <person name="Gargeya S."/>
            <person name="Fitzgerald M."/>
            <person name="Haas B."/>
            <person name="Abouelleil A."/>
            <person name="Alvarado L."/>
            <person name="Arachchi H.M."/>
            <person name="Berlin A."/>
            <person name="Brown A."/>
            <person name="Chapman S.B."/>
            <person name="Chen Z."/>
            <person name="Dunbar C."/>
            <person name="Freedman E."/>
            <person name="Gearin G."/>
            <person name="Goldberg J."/>
            <person name="Griggs A."/>
            <person name="Gujja S."/>
            <person name="Heiman D."/>
            <person name="Howarth C."/>
            <person name="Larson L."/>
            <person name="Lui A."/>
            <person name="MacDonald P.J.P."/>
            <person name="Montmayeur A."/>
            <person name="Murphy C."/>
            <person name="Neiman D."/>
            <person name="Pearson M."/>
            <person name="Priest M."/>
            <person name="Roberts A."/>
            <person name="Saif S."/>
            <person name="Shea T."/>
            <person name="Shenoy N."/>
            <person name="Sisk P."/>
            <person name="Stolte C."/>
            <person name="Sykes S."/>
            <person name="Wortman J."/>
            <person name="Nusbaum C."/>
            <person name="Birren B."/>
        </authorList>
    </citation>
    <scope>NUCLEOTIDE SEQUENCE [LARGE SCALE GENOMIC DNA]</scope>
    <source>
        <strain evidence="4">54008</strain>
    </source>
</reference>